<dbReference type="RefSeq" id="WP_254082599.1">
    <property type="nucleotide sequence ID" value="NZ_JAHESE010000001.1"/>
</dbReference>
<reference evidence="1 2" key="1">
    <citation type="submission" date="2021-05" db="EMBL/GenBank/DDBJ databases">
        <title>A Polyphasic approach of four new species of the genus Ohtaekwangia: Ohtaekwangia histidinii sp. nov., Ohtaekwangia cretensis sp. nov., Ohtaekwangia indiensis sp. nov., Ohtaekwangia reichenbachii sp. nov. from diverse environment.</title>
        <authorList>
            <person name="Octaviana S."/>
        </authorList>
    </citation>
    <scope>NUCLEOTIDE SEQUENCE [LARGE SCALE GENOMIC DNA]</scope>
    <source>
        <strain evidence="1 2">PWU5</strain>
    </source>
</reference>
<sequence length="124" mass="13739">MGKEFKPNVGRQVDAGEAQKWIDEYDRVMRKDKLVDTKAIFYGRDALLKMLAEEGTTGITFYLALKPTEADPNKKTVQLVLYPTYEDGAIKATSKSAGTDAAALKVMDAQNPYDKGLQCPPYCP</sequence>
<name>A0AAP2GU17_9BACT</name>
<organism evidence="1 2">
    <name type="scientific">Dawidia cretensis</name>
    <dbReference type="NCBI Taxonomy" id="2782350"/>
    <lineage>
        <taxon>Bacteria</taxon>
        <taxon>Pseudomonadati</taxon>
        <taxon>Bacteroidota</taxon>
        <taxon>Cytophagia</taxon>
        <taxon>Cytophagales</taxon>
        <taxon>Chryseotaleaceae</taxon>
        <taxon>Dawidia</taxon>
    </lineage>
</organism>
<dbReference type="Proteomes" id="UP001319080">
    <property type="component" value="Unassembled WGS sequence"/>
</dbReference>
<keyword evidence="2" id="KW-1185">Reference proteome</keyword>
<gene>
    <name evidence="1" type="ORF">KK062_02250</name>
</gene>
<comment type="caution">
    <text evidence="1">The sequence shown here is derived from an EMBL/GenBank/DDBJ whole genome shotgun (WGS) entry which is preliminary data.</text>
</comment>
<evidence type="ECO:0000313" key="2">
    <source>
        <dbReference type="Proteomes" id="UP001319080"/>
    </source>
</evidence>
<proteinExistence type="predicted"/>
<dbReference type="EMBL" id="JAHESE010000001">
    <property type="protein sequence ID" value="MBT1707022.1"/>
    <property type="molecule type" value="Genomic_DNA"/>
</dbReference>
<evidence type="ECO:0000313" key="1">
    <source>
        <dbReference type="EMBL" id="MBT1707022.1"/>
    </source>
</evidence>
<dbReference type="AlphaFoldDB" id="A0AAP2GU17"/>
<accession>A0AAP2GU17</accession>
<protein>
    <submittedName>
        <fullName evidence="1">Uncharacterized protein</fullName>
    </submittedName>
</protein>